<gene>
    <name evidence="2" type="ORF">NESM_000826800</name>
</gene>
<sequence length="74" mass="7857">MRRTTTLLPSTPSGRLGRAPRRPAMYTVTSTPSGLHVTADHVQKLEHVQSSARAGVVSVKAARNARVCCTCVGV</sequence>
<dbReference type="Proteomes" id="UP001430356">
    <property type="component" value="Unassembled WGS sequence"/>
</dbReference>
<protein>
    <submittedName>
        <fullName evidence="2">Uncharacterized protein</fullName>
    </submittedName>
</protein>
<dbReference type="EMBL" id="JAECZO010000163">
    <property type="protein sequence ID" value="KAK7198633.1"/>
    <property type="molecule type" value="Genomic_DNA"/>
</dbReference>
<organism evidence="2 3">
    <name type="scientific">Novymonas esmeraldas</name>
    <dbReference type="NCBI Taxonomy" id="1808958"/>
    <lineage>
        <taxon>Eukaryota</taxon>
        <taxon>Discoba</taxon>
        <taxon>Euglenozoa</taxon>
        <taxon>Kinetoplastea</taxon>
        <taxon>Metakinetoplastina</taxon>
        <taxon>Trypanosomatida</taxon>
        <taxon>Trypanosomatidae</taxon>
        <taxon>Novymonas</taxon>
    </lineage>
</organism>
<comment type="caution">
    <text evidence="2">The sequence shown here is derived from an EMBL/GenBank/DDBJ whole genome shotgun (WGS) entry which is preliminary data.</text>
</comment>
<evidence type="ECO:0000313" key="2">
    <source>
        <dbReference type="EMBL" id="KAK7198633.1"/>
    </source>
</evidence>
<feature type="region of interest" description="Disordered" evidence="1">
    <location>
        <begin position="1"/>
        <end position="20"/>
    </location>
</feature>
<evidence type="ECO:0000313" key="3">
    <source>
        <dbReference type="Proteomes" id="UP001430356"/>
    </source>
</evidence>
<dbReference type="AlphaFoldDB" id="A0AAW0F0L3"/>
<keyword evidence="3" id="KW-1185">Reference proteome</keyword>
<feature type="compositionally biased region" description="Polar residues" evidence="1">
    <location>
        <begin position="1"/>
        <end position="13"/>
    </location>
</feature>
<name>A0AAW0F0L3_9TRYP</name>
<evidence type="ECO:0000256" key="1">
    <source>
        <dbReference type="SAM" id="MobiDB-lite"/>
    </source>
</evidence>
<reference evidence="2 3" key="1">
    <citation type="journal article" date="2021" name="MBio">
        <title>A New Model Trypanosomatid, Novymonas esmeraldas: Genomic Perception of Its 'Candidatus Pandoraea novymonadis' Endosymbiont.</title>
        <authorList>
            <person name="Zakharova A."/>
            <person name="Saura A."/>
            <person name="Butenko A."/>
            <person name="Podesvova L."/>
            <person name="Warmusova S."/>
            <person name="Kostygov A.Y."/>
            <person name="Nenarokova A."/>
            <person name="Lukes J."/>
            <person name="Opperdoes F.R."/>
            <person name="Yurchenko V."/>
        </authorList>
    </citation>
    <scope>NUCLEOTIDE SEQUENCE [LARGE SCALE GENOMIC DNA]</scope>
    <source>
        <strain evidence="2 3">E262AT.01</strain>
    </source>
</reference>
<accession>A0AAW0F0L3</accession>
<proteinExistence type="predicted"/>